<dbReference type="EMBL" id="BARS01022222">
    <property type="protein sequence ID" value="GAG12405.1"/>
    <property type="molecule type" value="Genomic_DNA"/>
</dbReference>
<feature type="non-terminal residue" evidence="1">
    <location>
        <position position="118"/>
    </location>
</feature>
<evidence type="ECO:0000313" key="1">
    <source>
        <dbReference type="EMBL" id="GAG12405.1"/>
    </source>
</evidence>
<proteinExistence type="predicted"/>
<accession>X0V2S1</accession>
<gene>
    <name evidence="1" type="ORF">S01H1_35556</name>
</gene>
<dbReference type="AlphaFoldDB" id="X0V2S1"/>
<organism evidence="1">
    <name type="scientific">marine sediment metagenome</name>
    <dbReference type="NCBI Taxonomy" id="412755"/>
    <lineage>
        <taxon>unclassified sequences</taxon>
        <taxon>metagenomes</taxon>
        <taxon>ecological metagenomes</taxon>
    </lineage>
</organism>
<sequence>MKNSDIDKMCFDHLRAMSLNLFDNYDSDRGVWTNTLASTEAGLRGMINSAPGSVLKTFLKHVVGEPAVTFARREVQPERIGRPLAMGNVVPGTYLGLHIVLMDEASEAMREDVAASKA</sequence>
<reference evidence="1" key="1">
    <citation type="journal article" date="2014" name="Front. Microbiol.">
        <title>High frequency of phylogenetically diverse reductive dehalogenase-homologous genes in deep subseafloor sedimentary metagenomes.</title>
        <authorList>
            <person name="Kawai M."/>
            <person name="Futagami T."/>
            <person name="Toyoda A."/>
            <person name="Takaki Y."/>
            <person name="Nishi S."/>
            <person name="Hori S."/>
            <person name="Arai W."/>
            <person name="Tsubouchi T."/>
            <person name="Morono Y."/>
            <person name="Uchiyama I."/>
            <person name="Ito T."/>
            <person name="Fujiyama A."/>
            <person name="Inagaki F."/>
            <person name="Takami H."/>
        </authorList>
    </citation>
    <scope>NUCLEOTIDE SEQUENCE</scope>
    <source>
        <strain evidence="1">Expedition CK06-06</strain>
    </source>
</reference>
<name>X0V2S1_9ZZZZ</name>
<protein>
    <submittedName>
        <fullName evidence="1">Uncharacterized protein</fullName>
    </submittedName>
</protein>
<comment type="caution">
    <text evidence="1">The sequence shown here is derived from an EMBL/GenBank/DDBJ whole genome shotgun (WGS) entry which is preliminary data.</text>
</comment>